<dbReference type="AlphaFoldDB" id="A0A8S1J7A6"/>
<dbReference type="InterPro" id="IPR029058">
    <property type="entry name" value="AB_hydrolase_fold"/>
</dbReference>
<accession>A0A8S1J7A6</accession>
<dbReference type="SUPFAM" id="SSF53474">
    <property type="entry name" value="alpha/beta-Hydrolases"/>
    <property type="match status" value="1"/>
</dbReference>
<proteinExistence type="predicted"/>
<dbReference type="Proteomes" id="UP000708148">
    <property type="component" value="Unassembled WGS sequence"/>
</dbReference>
<evidence type="ECO:0000259" key="1">
    <source>
        <dbReference type="Pfam" id="PF12146"/>
    </source>
</evidence>
<dbReference type="Pfam" id="PF12146">
    <property type="entry name" value="Hydrolase_4"/>
    <property type="match status" value="1"/>
</dbReference>
<sequence>MAASSAGPPARSPPAHRSVRFKNRSGESLAGILVDPGSPIAVVLAHGFTLSKDWIHYPVLAERLADRSVGSFRFDFSGHGESEGRFEYGNFWKAVGDVRAAVEWLREEVEKRVVGLIGHSKGGIVAVLYASEFDDIPSVVNISGSFDLKSSVAERFGPDIFERLEECNELEIMHKNEDGKVQFKCILTKQSMDERMSMDMDAAARRIQRTNVLTIHGSADAIIPVAEAHKFSAIRSHDVVIIDGADHNFSNLEHGAALVDKLVEFLMRGA</sequence>
<dbReference type="Gene3D" id="3.40.50.1820">
    <property type="entry name" value="alpha/beta hydrolase"/>
    <property type="match status" value="1"/>
</dbReference>
<reference evidence="2" key="1">
    <citation type="submission" date="2020-12" db="EMBL/GenBank/DDBJ databases">
        <authorList>
            <person name="Iha C."/>
        </authorList>
    </citation>
    <scope>NUCLEOTIDE SEQUENCE</scope>
</reference>
<gene>
    <name evidence="2" type="ORF">OSTQU699_LOCUS8545</name>
</gene>
<feature type="domain" description="Serine aminopeptidase S33" evidence="1">
    <location>
        <begin position="41"/>
        <end position="231"/>
    </location>
</feature>
<dbReference type="InterPro" id="IPR022742">
    <property type="entry name" value="Hydrolase_4"/>
</dbReference>
<organism evidence="2 3">
    <name type="scientific">Ostreobium quekettii</name>
    <dbReference type="NCBI Taxonomy" id="121088"/>
    <lineage>
        <taxon>Eukaryota</taxon>
        <taxon>Viridiplantae</taxon>
        <taxon>Chlorophyta</taxon>
        <taxon>core chlorophytes</taxon>
        <taxon>Ulvophyceae</taxon>
        <taxon>TCBD clade</taxon>
        <taxon>Bryopsidales</taxon>
        <taxon>Ostreobineae</taxon>
        <taxon>Ostreobiaceae</taxon>
        <taxon>Ostreobium</taxon>
    </lineage>
</organism>
<dbReference type="OrthoDB" id="9988524at2759"/>
<comment type="caution">
    <text evidence="2">The sequence shown here is derived from an EMBL/GenBank/DDBJ whole genome shotgun (WGS) entry which is preliminary data.</text>
</comment>
<keyword evidence="3" id="KW-1185">Reference proteome</keyword>
<dbReference type="PANTHER" id="PTHR42886:SF53">
    <property type="entry name" value="ALPHA_BETA-HYDROLASES SUPERFAMILY PROTEIN"/>
    <property type="match status" value="1"/>
</dbReference>
<evidence type="ECO:0000313" key="3">
    <source>
        <dbReference type="Proteomes" id="UP000708148"/>
    </source>
</evidence>
<evidence type="ECO:0000313" key="2">
    <source>
        <dbReference type="EMBL" id="CAD7703188.1"/>
    </source>
</evidence>
<dbReference type="EMBL" id="CAJHUC010002101">
    <property type="protein sequence ID" value="CAD7703188.1"/>
    <property type="molecule type" value="Genomic_DNA"/>
</dbReference>
<dbReference type="PANTHER" id="PTHR42886">
    <property type="entry name" value="RE40534P-RELATED"/>
    <property type="match status" value="1"/>
</dbReference>
<protein>
    <recommendedName>
        <fullName evidence="1">Serine aminopeptidase S33 domain-containing protein</fullName>
    </recommendedName>
</protein>
<name>A0A8S1J7A6_9CHLO</name>